<keyword evidence="2 7" id="KW-0732">Signal</keyword>
<keyword evidence="3 6" id="KW-0472">Membrane</keyword>
<evidence type="ECO:0000256" key="6">
    <source>
        <dbReference type="SAM" id="Phobius"/>
    </source>
</evidence>
<accession>A0A6G0HP61</accession>
<dbReference type="GO" id="GO:0016020">
    <property type="term" value="C:membrane"/>
    <property type="evidence" value="ECO:0007669"/>
    <property type="project" value="UniProtKB-SubCell"/>
</dbReference>
<keyword evidence="9" id="KW-1185">Reference proteome</keyword>
<keyword evidence="4" id="KW-0325">Glycoprotein</keyword>
<gene>
    <name evidence="8" type="ORF">D5F01_LYC21532</name>
</gene>
<keyword evidence="6" id="KW-1133">Transmembrane helix</keyword>
<evidence type="ECO:0000256" key="5">
    <source>
        <dbReference type="SAM" id="MobiDB-lite"/>
    </source>
</evidence>
<reference evidence="8 9" key="1">
    <citation type="submission" date="2019-07" db="EMBL/GenBank/DDBJ databases">
        <title>Chromosome genome assembly for large yellow croaker.</title>
        <authorList>
            <person name="Xiao S."/>
        </authorList>
    </citation>
    <scope>NUCLEOTIDE SEQUENCE [LARGE SCALE GENOMIC DNA]</scope>
    <source>
        <strain evidence="8">JMULYC20181020</strain>
        <tissue evidence="8">Muscle</tissue>
    </source>
</reference>
<dbReference type="Proteomes" id="UP000424527">
    <property type="component" value="Unassembled WGS sequence"/>
</dbReference>
<dbReference type="SUPFAM" id="SSF48726">
    <property type="entry name" value="Immunoglobulin"/>
    <property type="match status" value="1"/>
</dbReference>
<keyword evidence="6" id="KW-0812">Transmembrane</keyword>
<dbReference type="EMBL" id="REGW02000021">
    <property type="protein sequence ID" value="KAE8280960.1"/>
    <property type="molecule type" value="Genomic_DNA"/>
</dbReference>
<evidence type="ECO:0000313" key="9">
    <source>
        <dbReference type="Proteomes" id="UP000424527"/>
    </source>
</evidence>
<comment type="subcellular location">
    <subcellularLocation>
        <location evidence="1">Membrane</location>
    </subcellularLocation>
</comment>
<dbReference type="PANTHER" id="PTHR12080:SF125">
    <property type="entry name" value="CD48 ANTIGEN-LIKE"/>
    <property type="match status" value="1"/>
</dbReference>
<protein>
    <recommendedName>
        <fullName evidence="10">Ig-like domain-containing protein</fullName>
    </recommendedName>
</protein>
<proteinExistence type="predicted"/>
<dbReference type="PANTHER" id="PTHR12080">
    <property type="entry name" value="SIGNALING LYMPHOCYTIC ACTIVATION MOLECULE"/>
    <property type="match status" value="1"/>
</dbReference>
<dbReference type="Gene3D" id="2.60.40.10">
    <property type="entry name" value="Immunoglobulins"/>
    <property type="match status" value="2"/>
</dbReference>
<feature type="chain" id="PRO_5026087389" description="Ig-like domain-containing protein" evidence="7">
    <location>
        <begin position="25"/>
        <end position="341"/>
    </location>
</feature>
<comment type="caution">
    <text evidence="8">The sequence shown here is derived from an EMBL/GenBank/DDBJ whole genome shotgun (WGS) entry which is preliminary data.</text>
</comment>
<evidence type="ECO:0008006" key="10">
    <source>
        <dbReference type="Google" id="ProtNLM"/>
    </source>
</evidence>
<dbReference type="AlphaFoldDB" id="A0A6G0HP61"/>
<evidence type="ECO:0000256" key="1">
    <source>
        <dbReference type="ARBA" id="ARBA00004370"/>
    </source>
</evidence>
<dbReference type="InterPro" id="IPR013783">
    <property type="entry name" value="Ig-like_fold"/>
</dbReference>
<evidence type="ECO:0000256" key="2">
    <source>
        <dbReference type="ARBA" id="ARBA00022729"/>
    </source>
</evidence>
<organism evidence="8 9">
    <name type="scientific">Larimichthys crocea</name>
    <name type="common">Large yellow croaker</name>
    <name type="synonym">Pseudosciaena crocea</name>
    <dbReference type="NCBI Taxonomy" id="215358"/>
    <lineage>
        <taxon>Eukaryota</taxon>
        <taxon>Metazoa</taxon>
        <taxon>Chordata</taxon>
        <taxon>Craniata</taxon>
        <taxon>Vertebrata</taxon>
        <taxon>Euteleostomi</taxon>
        <taxon>Actinopterygii</taxon>
        <taxon>Neopterygii</taxon>
        <taxon>Teleostei</taxon>
        <taxon>Neoteleostei</taxon>
        <taxon>Acanthomorphata</taxon>
        <taxon>Eupercaria</taxon>
        <taxon>Sciaenidae</taxon>
        <taxon>Larimichthys</taxon>
    </lineage>
</organism>
<evidence type="ECO:0000256" key="3">
    <source>
        <dbReference type="ARBA" id="ARBA00023136"/>
    </source>
</evidence>
<evidence type="ECO:0000256" key="7">
    <source>
        <dbReference type="SAM" id="SignalP"/>
    </source>
</evidence>
<evidence type="ECO:0000256" key="4">
    <source>
        <dbReference type="ARBA" id="ARBA00023180"/>
    </source>
</evidence>
<dbReference type="InterPro" id="IPR036179">
    <property type="entry name" value="Ig-like_dom_sf"/>
</dbReference>
<sequence length="341" mass="36620">MEVQTVLRMVLVLVLVAGLSGARAVDTYFTEGGKLVVEPKVAAKISNILWKHNGNLLAEWVEDAMPLTYYNRFKGRTALDVTTGRLEVTTATKDDAGAYTLEINSKVHGESFTAKVIKEVPTPSVWIQPVACTPQSESCTLLCEGRTPQGDTEDTTGAEPITYSWREDGGDWTTSGKDRTINKETAGIEKFSCQMKNPVSTKESQPHANPFYVTTPPPTASNDVGGIVGGVLGVLAVVGFGIVAYFKREALKSFLCAARDDESKADYENVPINESPKTDDVNAPPNETPKTDDVNAPPNESPKTDDVNAPPNESPKTDDVTVSVNESPKTDDATATAGNSH</sequence>
<feature type="transmembrane region" description="Helical" evidence="6">
    <location>
        <begin position="224"/>
        <end position="246"/>
    </location>
</feature>
<name>A0A6G0HP61_LARCR</name>
<feature type="signal peptide" evidence="7">
    <location>
        <begin position="1"/>
        <end position="24"/>
    </location>
</feature>
<feature type="region of interest" description="Disordered" evidence="5">
    <location>
        <begin position="267"/>
        <end position="341"/>
    </location>
</feature>
<evidence type="ECO:0000313" key="8">
    <source>
        <dbReference type="EMBL" id="KAE8280960.1"/>
    </source>
</evidence>
<dbReference type="InterPro" id="IPR015631">
    <property type="entry name" value="CD2/SLAM_rcpt"/>
</dbReference>